<feature type="region of interest" description="Disordered" evidence="1">
    <location>
        <begin position="126"/>
        <end position="149"/>
    </location>
</feature>
<organism evidence="2 3">
    <name type="scientific">Modicella reniformis</name>
    <dbReference type="NCBI Taxonomy" id="1440133"/>
    <lineage>
        <taxon>Eukaryota</taxon>
        <taxon>Fungi</taxon>
        <taxon>Fungi incertae sedis</taxon>
        <taxon>Mucoromycota</taxon>
        <taxon>Mortierellomycotina</taxon>
        <taxon>Mortierellomycetes</taxon>
        <taxon>Mortierellales</taxon>
        <taxon>Mortierellaceae</taxon>
        <taxon>Modicella</taxon>
    </lineage>
</organism>
<sequence>MQQPQHQQQQQQFAQHRQVVQQQEEQQEEQQRQLPVVNPPAQSTLDMKLALHTLEEQLAYPKISPRSNQYRAGTTIAKLHSFKKKIVESVLRAMLEVQVSTLMGCESLMLQQIQQMIFQAGSLSQYHDSLPKDPPRRSRKTDGLEGFLD</sequence>
<evidence type="ECO:0000256" key="1">
    <source>
        <dbReference type="SAM" id="MobiDB-lite"/>
    </source>
</evidence>
<accession>A0A9P6IQG9</accession>
<name>A0A9P6IQG9_9FUNG</name>
<protein>
    <submittedName>
        <fullName evidence="2">Uncharacterized protein</fullName>
    </submittedName>
</protein>
<reference evidence="2" key="1">
    <citation type="journal article" date="2020" name="Fungal Divers.">
        <title>Resolving the Mortierellaceae phylogeny through synthesis of multi-gene phylogenetics and phylogenomics.</title>
        <authorList>
            <person name="Vandepol N."/>
            <person name="Liber J."/>
            <person name="Desiro A."/>
            <person name="Na H."/>
            <person name="Kennedy M."/>
            <person name="Barry K."/>
            <person name="Grigoriev I.V."/>
            <person name="Miller A.N."/>
            <person name="O'Donnell K."/>
            <person name="Stajich J.E."/>
            <person name="Bonito G."/>
        </authorList>
    </citation>
    <scope>NUCLEOTIDE SEQUENCE</scope>
    <source>
        <strain evidence="2">MES-2147</strain>
    </source>
</reference>
<feature type="compositionally biased region" description="Basic and acidic residues" evidence="1">
    <location>
        <begin position="129"/>
        <end position="143"/>
    </location>
</feature>
<dbReference type="AlphaFoldDB" id="A0A9P6IQG9"/>
<gene>
    <name evidence="2" type="ORF">BGZ65_001125</name>
</gene>
<keyword evidence="3" id="KW-1185">Reference proteome</keyword>
<comment type="caution">
    <text evidence="2">The sequence shown here is derived from an EMBL/GenBank/DDBJ whole genome shotgun (WGS) entry which is preliminary data.</text>
</comment>
<feature type="region of interest" description="Disordered" evidence="1">
    <location>
        <begin position="1"/>
        <end position="39"/>
    </location>
</feature>
<evidence type="ECO:0000313" key="3">
    <source>
        <dbReference type="Proteomes" id="UP000749646"/>
    </source>
</evidence>
<dbReference type="EMBL" id="JAAAHW010009389">
    <property type="protein sequence ID" value="KAF9941846.1"/>
    <property type="molecule type" value="Genomic_DNA"/>
</dbReference>
<proteinExistence type="predicted"/>
<evidence type="ECO:0000313" key="2">
    <source>
        <dbReference type="EMBL" id="KAF9941846.1"/>
    </source>
</evidence>
<feature type="compositionally biased region" description="Low complexity" evidence="1">
    <location>
        <begin position="1"/>
        <end position="24"/>
    </location>
</feature>
<dbReference type="Proteomes" id="UP000749646">
    <property type="component" value="Unassembled WGS sequence"/>
</dbReference>